<dbReference type="GO" id="GO:0003677">
    <property type="term" value="F:DNA binding"/>
    <property type="evidence" value="ECO:0007669"/>
    <property type="project" value="UniProtKB-KW"/>
</dbReference>
<dbReference type="PROSITE" id="PS00463">
    <property type="entry name" value="ZN2_CY6_FUNGAL_1"/>
    <property type="match status" value="1"/>
</dbReference>
<dbReference type="InterPro" id="IPR050815">
    <property type="entry name" value="TF_fung"/>
</dbReference>
<evidence type="ECO:0000256" key="7">
    <source>
        <dbReference type="SAM" id="MobiDB-lite"/>
    </source>
</evidence>
<sequence>MRTTLACEWCRKSKLKCHHNGSPPCKACASHAGRECVLTTPQVVRRQPKPRIASRYPYLENPGPAERAPDNNADVEPPELTPRPLESTNPVTTVDREIVRRACQIFTQQFPEFGFLHKPTVLDHIQTNTISSLKLCAVVALCARYLPEVTSRYGSALAASEHFAEYVRKNIMERVTSHADIDVIQTLVLLGLHDWGCCNGFRAWMYIGIAIRMAQMLQAHLGDDGKSEKSQISVVLRESIHRTIWACFVIDCMLGCGKHRPRSFEAEKIEIPLPMNEEDYIFGTDASADPMYLTSHAEAPLPTQKLGVEYCLSLTIQGFDIWSTLSRWICSGGRRSNLPTSSYPPWHKTSFWHQTMTALESWRATLCPRLLYSSSGLNLQAQISRTQGESFAIINLLYYTMVIYLNREYIPFLPHRVSGPCGPIDSPLLKEHAPPGWWDRGSRELFGSASSIIHIMRGLQKNGIQLQTPFTSFCVFTAAATLSYASAWPHMAPGTENAREMYIWGLEWLQQSCKLWKIAVGWCDTLQNVDTLYTCLKRDSLRFHHVGREPFMDLEDSIQRFAETKAGPLPAAKILLALSGTPQLEIREPGRDVSSRSRQTDTHDRGDQDGTVDSQGSVGLAQQSPLEYTSRDFFASQDLIASMMGEGIGLDWFHELSW</sequence>
<feature type="region of interest" description="Disordered" evidence="7">
    <location>
        <begin position="49"/>
        <end position="91"/>
    </location>
</feature>
<dbReference type="GO" id="GO:0008270">
    <property type="term" value="F:zinc ion binding"/>
    <property type="evidence" value="ECO:0007669"/>
    <property type="project" value="InterPro"/>
</dbReference>
<dbReference type="CDD" id="cd00067">
    <property type="entry name" value="GAL4"/>
    <property type="match status" value="1"/>
</dbReference>
<accession>A0A0A2KVZ0</accession>
<feature type="domain" description="Zn(2)-C6 fungal-type" evidence="8">
    <location>
        <begin position="6"/>
        <end position="38"/>
    </location>
</feature>
<evidence type="ECO:0000256" key="2">
    <source>
        <dbReference type="ARBA" id="ARBA00022723"/>
    </source>
</evidence>
<evidence type="ECO:0000256" key="4">
    <source>
        <dbReference type="ARBA" id="ARBA00023125"/>
    </source>
</evidence>
<protein>
    <submittedName>
        <fullName evidence="9">Transcription factor, fungi</fullName>
    </submittedName>
</protein>
<evidence type="ECO:0000313" key="9">
    <source>
        <dbReference type="EMBL" id="KGO52234.1"/>
    </source>
</evidence>
<feature type="compositionally biased region" description="Basic and acidic residues" evidence="7">
    <location>
        <begin position="587"/>
        <end position="608"/>
    </location>
</feature>
<dbReference type="PANTHER" id="PTHR47338">
    <property type="entry name" value="ZN(II)2CYS6 TRANSCRIPTION FACTOR (EUROFUNG)-RELATED"/>
    <property type="match status" value="1"/>
</dbReference>
<comment type="caution">
    <text evidence="9">The sequence shown here is derived from an EMBL/GenBank/DDBJ whole genome shotgun (WGS) entry which is preliminary data.</text>
</comment>
<keyword evidence="5" id="KW-0804">Transcription</keyword>
<gene>
    <name evidence="9" type="ORF">PEX2_108850</name>
</gene>
<comment type="subcellular location">
    <subcellularLocation>
        <location evidence="1">Nucleus</location>
    </subcellularLocation>
</comment>
<dbReference type="GeneID" id="27683574"/>
<dbReference type="Proteomes" id="UP000030143">
    <property type="component" value="Unassembled WGS sequence"/>
</dbReference>
<evidence type="ECO:0000256" key="1">
    <source>
        <dbReference type="ARBA" id="ARBA00004123"/>
    </source>
</evidence>
<dbReference type="Gene3D" id="4.10.240.10">
    <property type="entry name" value="Zn(2)-C6 fungal-type DNA-binding domain"/>
    <property type="match status" value="1"/>
</dbReference>
<keyword evidence="10" id="KW-1185">Reference proteome</keyword>
<reference evidence="9 10" key="1">
    <citation type="journal article" date="2015" name="Mol. Plant Microbe Interact.">
        <title>Genome, transcriptome, and functional analyses of Penicillium expansum provide new insights into secondary metabolism and pathogenicity.</title>
        <authorList>
            <person name="Ballester A.R."/>
            <person name="Marcet-Houben M."/>
            <person name="Levin E."/>
            <person name="Sela N."/>
            <person name="Selma-Lazaro C."/>
            <person name="Carmona L."/>
            <person name="Wisniewski M."/>
            <person name="Droby S."/>
            <person name="Gonzalez-Candelas L."/>
            <person name="Gabaldon T."/>
        </authorList>
    </citation>
    <scope>NUCLEOTIDE SEQUENCE [LARGE SCALE GENOMIC DNA]</scope>
    <source>
        <strain evidence="9 10">MD-8</strain>
    </source>
</reference>
<keyword evidence="3" id="KW-0805">Transcription regulation</keyword>
<dbReference type="InterPro" id="IPR007219">
    <property type="entry name" value="XnlR_reg_dom"/>
</dbReference>
<dbReference type="VEuPathDB" id="FungiDB:PEXP_063030"/>
<keyword evidence="2" id="KW-0479">Metal-binding</keyword>
<evidence type="ECO:0000256" key="6">
    <source>
        <dbReference type="ARBA" id="ARBA00023242"/>
    </source>
</evidence>
<dbReference type="InterPro" id="IPR001138">
    <property type="entry name" value="Zn2Cys6_DnaBD"/>
</dbReference>
<dbReference type="PROSITE" id="PS50048">
    <property type="entry name" value="ZN2_CY6_FUNGAL_2"/>
    <property type="match status" value="1"/>
</dbReference>
<feature type="compositionally biased region" description="Polar residues" evidence="7">
    <location>
        <begin position="611"/>
        <end position="621"/>
    </location>
</feature>
<evidence type="ECO:0000313" key="10">
    <source>
        <dbReference type="Proteomes" id="UP000030143"/>
    </source>
</evidence>
<dbReference type="InterPro" id="IPR036864">
    <property type="entry name" value="Zn2-C6_fun-type_DNA-bd_sf"/>
</dbReference>
<dbReference type="HOGENOM" id="CLU_005024_2_1_1"/>
<dbReference type="STRING" id="27334.A0A0A2KVZ0"/>
<evidence type="ECO:0000259" key="8">
    <source>
        <dbReference type="PROSITE" id="PS50048"/>
    </source>
</evidence>
<dbReference type="SUPFAM" id="SSF57701">
    <property type="entry name" value="Zn2/Cys6 DNA-binding domain"/>
    <property type="match status" value="1"/>
</dbReference>
<dbReference type="Pfam" id="PF04082">
    <property type="entry name" value="Fungal_trans"/>
    <property type="match status" value="1"/>
</dbReference>
<dbReference type="CDD" id="cd12148">
    <property type="entry name" value="fungal_TF_MHR"/>
    <property type="match status" value="1"/>
</dbReference>
<dbReference type="GO" id="GO:0005634">
    <property type="term" value="C:nucleus"/>
    <property type="evidence" value="ECO:0007669"/>
    <property type="project" value="UniProtKB-SubCell"/>
</dbReference>
<feature type="region of interest" description="Disordered" evidence="7">
    <location>
        <begin position="587"/>
        <end position="621"/>
    </location>
</feature>
<dbReference type="EMBL" id="JQFZ01000269">
    <property type="protein sequence ID" value="KGO52234.1"/>
    <property type="molecule type" value="Genomic_DNA"/>
</dbReference>
<dbReference type="GO" id="GO:0006351">
    <property type="term" value="P:DNA-templated transcription"/>
    <property type="evidence" value="ECO:0007669"/>
    <property type="project" value="InterPro"/>
</dbReference>
<keyword evidence="6" id="KW-0539">Nucleus</keyword>
<name>A0A0A2KVZ0_PENEN</name>
<dbReference type="AlphaFoldDB" id="A0A0A2KVZ0"/>
<dbReference type="GO" id="GO:0000981">
    <property type="term" value="F:DNA-binding transcription factor activity, RNA polymerase II-specific"/>
    <property type="evidence" value="ECO:0007669"/>
    <property type="project" value="InterPro"/>
</dbReference>
<organism evidence="9 10">
    <name type="scientific">Penicillium expansum</name>
    <name type="common">Blue mold rot fungus</name>
    <dbReference type="NCBI Taxonomy" id="27334"/>
    <lineage>
        <taxon>Eukaryota</taxon>
        <taxon>Fungi</taxon>
        <taxon>Dikarya</taxon>
        <taxon>Ascomycota</taxon>
        <taxon>Pezizomycotina</taxon>
        <taxon>Eurotiomycetes</taxon>
        <taxon>Eurotiomycetidae</taxon>
        <taxon>Eurotiales</taxon>
        <taxon>Aspergillaceae</taxon>
        <taxon>Penicillium</taxon>
    </lineage>
</organism>
<proteinExistence type="predicted"/>
<dbReference type="PANTHER" id="PTHR47338:SF19">
    <property type="entry name" value="ZN(II)2CYS6 TRANSCRIPTION FACTOR (EUROFUNG)"/>
    <property type="match status" value="1"/>
</dbReference>
<evidence type="ECO:0000256" key="3">
    <source>
        <dbReference type="ARBA" id="ARBA00023015"/>
    </source>
</evidence>
<keyword evidence="4" id="KW-0238">DNA-binding</keyword>
<dbReference type="RefSeq" id="XP_016594995.1">
    <property type="nucleotide sequence ID" value="XM_016748153.1"/>
</dbReference>
<dbReference type="SMART" id="SM00906">
    <property type="entry name" value="Fungal_trans"/>
    <property type="match status" value="1"/>
</dbReference>
<evidence type="ECO:0000256" key="5">
    <source>
        <dbReference type="ARBA" id="ARBA00023163"/>
    </source>
</evidence>